<dbReference type="Pfam" id="PF00153">
    <property type="entry name" value="Mito_carr"/>
    <property type="match status" value="2"/>
</dbReference>
<evidence type="ECO:0000256" key="5">
    <source>
        <dbReference type="ARBA" id="ARBA00022989"/>
    </source>
</evidence>
<keyword evidence="9" id="KW-0813">Transport</keyword>
<keyword evidence="11" id="KW-1185">Reference proteome</keyword>
<dbReference type="InterPro" id="IPR018108">
    <property type="entry name" value="MCP_transmembrane"/>
</dbReference>
<keyword evidence="6" id="KW-0496">Mitochondrion</keyword>
<dbReference type="InterPro" id="IPR023395">
    <property type="entry name" value="MCP_dom_sf"/>
</dbReference>
<dbReference type="InterPro" id="IPR051028">
    <property type="entry name" value="Mito_Solute_Carrier"/>
</dbReference>
<protein>
    <submittedName>
        <fullName evidence="10">Putative calcium-binding mitochondrial carrier protein Aralar2-like</fullName>
    </submittedName>
</protein>
<evidence type="ECO:0000256" key="6">
    <source>
        <dbReference type="ARBA" id="ARBA00023128"/>
    </source>
</evidence>
<sequence>MEVDILFQLADQRVGLVDIEEITPLKEGTLPYNFAEVQRQRLVSDGSCPVLVQVAESVYRFTLGSVAGGNSCGCHSMHSQRSGCSLVGELMYKNIFDCFTKVVRHEGFFGLYRGLVPQLLGVAPGKAIKLTLDTCRFHYTVNDSVRGKTRQRNGTVPLAAEILAGGCAGGSKLIFTNPLEIVKVRLQVAGEITEGPRVSSAPSVIRDLGFLGLYESLFFTEGHSLSTYFPCYAHTKALLTEEDGRTGPAKTLIAGALAGMPAASLVTPCRRDQDQAAGGGTWRSDHLQRPWWTASGRSTEKSWPRAFCKGAGGTVTTPDV</sequence>
<dbReference type="GO" id="GO:0005743">
    <property type="term" value="C:mitochondrial inner membrane"/>
    <property type="evidence" value="ECO:0007669"/>
    <property type="project" value="UniProtKB-SubCell"/>
</dbReference>
<dbReference type="PROSITE" id="PS50920">
    <property type="entry name" value="SOLCAR"/>
    <property type="match status" value="1"/>
</dbReference>
<evidence type="ECO:0000256" key="8">
    <source>
        <dbReference type="PROSITE-ProRule" id="PRU00282"/>
    </source>
</evidence>
<keyword evidence="3 8" id="KW-0812">Transmembrane</keyword>
<dbReference type="EMBL" id="CP026264">
    <property type="protein sequence ID" value="AWP21819.1"/>
    <property type="molecule type" value="Genomic_DNA"/>
</dbReference>
<keyword evidence="4" id="KW-0999">Mitochondrion inner membrane</keyword>
<dbReference type="GO" id="GO:0005313">
    <property type="term" value="F:L-glutamate transmembrane transporter activity"/>
    <property type="evidence" value="ECO:0007669"/>
    <property type="project" value="TreeGrafter"/>
</dbReference>
<gene>
    <name evidence="10" type="ORF">SMAX5B_009671</name>
</gene>
<keyword evidence="7 8" id="KW-0472">Membrane</keyword>
<dbReference type="Proteomes" id="UP000246464">
    <property type="component" value="Chromosome 22"/>
</dbReference>
<evidence type="ECO:0000313" key="10">
    <source>
        <dbReference type="EMBL" id="AWP21819.1"/>
    </source>
</evidence>
<evidence type="ECO:0000256" key="9">
    <source>
        <dbReference type="RuleBase" id="RU000488"/>
    </source>
</evidence>
<feature type="repeat" description="Solcar" evidence="8">
    <location>
        <begin position="55"/>
        <end position="139"/>
    </location>
</feature>
<evidence type="ECO:0000256" key="4">
    <source>
        <dbReference type="ARBA" id="ARBA00022792"/>
    </source>
</evidence>
<evidence type="ECO:0000313" key="11">
    <source>
        <dbReference type="Proteomes" id="UP000246464"/>
    </source>
</evidence>
<dbReference type="SUPFAM" id="SSF103506">
    <property type="entry name" value="Mitochondrial carrier"/>
    <property type="match status" value="1"/>
</dbReference>
<reference evidence="10 11" key="1">
    <citation type="submission" date="2017-12" db="EMBL/GenBank/DDBJ databases">
        <title>Integrating genomic resources of turbot (Scophthalmus maximus) in depth evaluation of genetic and physical mapping variation across individuals.</title>
        <authorList>
            <person name="Martinez P."/>
        </authorList>
    </citation>
    <scope>NUCLEOTIDE SEQUENCE [LARGE SCALE GENOMIC DNA]</scope>
</reference>
<dbReference type="PANTHER" id="PTHR45678">
    <property type="entry name" value="MITOCHONDRIAL 2-OXODICARBOXYLATE CARRIER 1-RELATED"/>
    <property type="match status" value="1"/>
</dbReference>
<dbReference type="AlphaFoldDB" id="A0A2U9D0U9"/>
<dbReference type="Gene3D" id="1.50.40.10">
    <property type="entry name" value="Mitochondrial carrier domain"/>
    <property type="match status" value="1"/>
</dbReference>
<comment type="similarity">
    <text evidence="2 9">Belongs to the mitochondrial carrier (TC 2.A.29) family.</text>
</comment>
<accession>A0A2U9D0U9</accession>
<dbReference type="GO" id="GO:0043490">
    <property type="term" value="P:malate-aspartate shuttle"/>
    <property type="evidence" value="ECO:0007669"/>
    <property type="project" value="TreeGrafter"/>
</dbReference>
<keyword evidence="5" id="KW-1133">Transmembrane helix</keyword>
<name>A0A2U9D0U9_SCOMX</name>
<organism evidence="10 11">
    <name type="scientific">Scophthalmus maximus</name>
    <name type="common">Turbot</name>
    <name type="synonym">Psetta maxima</name>
    <dbReference type="NCBI Taxonomy" id="52904"/>
    <lineage>
        <taxon>Eukaryota</taxon>
        <taxon>Metazoa</taxon>
        <taxon>Chordata</taxon>
        <taxon>Craniata</taxon>
        <taxon>Vertebrata</taxon>
        <taxon>Euteleostomi</taxon>
        <taxon>Actinopterygii</taxon>
        <taxon>Neopterygii</taxon>
        <taxon>Teleostei</taxon>
        <taxon>Neoteleostei</taxon>
        <taxon>Acanthomorphata</taxon>
        <taxon>Carangaria</taxon>
        <taxon>Pleuronectiformes</taxon>
        <taxon>Pleuronectoidei</taxon>
        <taxon>Scophthalmidae</taxon>
        <taxon>Scophthalmus</taxon>
    </lineage>
</organism>
<dbReference type="GO" id="GO:0015183">
    <property type="term" value="F:L-aspartate transmembrane transporter activity"/>
    <property type="evidence" value="ECO:0007669"/>
    <property type="project" value="TreeGrafter"/>
</dbReference>
<comment type="subcellular location">
    <subcellularLocation>
        <location evidence="1">Mitochondrion inner membrane</location>
        <topology evidence="1">Multi-pass membrane protein</topology>
    </subcellularLocation>
</comment>
<proteinExistence type="inferred from homology"/>
<evidence type="ECO:0000256" key="7">
    <source>
        <dbReference type="ARBA" id="ARBA00023136"/>
    </source>
</evidence>
<dbReference type="STRING" id="52904.ENSSMAP00000022903"/>
<evidence type="ECO:0000256" key="2">
    <source>
        <dbReference type="ARBA" id="ARBA00006375"/>
    </source>
</evidence>
<evidence type="ECO:0000256" key="1">
    <source>
        <dbReference type="ARBA" id="ARBA00004448"/>
    </source>
</evidence>
<dbReference type="PANTHER" id="PTHR45678:SF12">
    <property type="entry name" value="ELECTROGENIC ASPARTATE_GLUTAMATE ANTIPORTER SLC25A13, MITOCHONDRIAL"/>
    <property type="match status" value="1"/>
</dbReference>
<evidence type="ECO:0000256" key="3">
    <source>
        <dbReference type="ARBA" id="ARBA00022692"/>
    </source>
</evidence>